<dbReference type="EMBL" id="CP120733">
    <property type="protein sequence ID" value="WFD10622.1"/>
    <property type="molecule type" value="Genomic_DNA"/>
</dbReference>
<evidence type="ECO:0000256" key="9">
    <source>
        <dbReference type="RuleBase" id="RU363032"/>
    </source>
</evidence>
<reference evidence="12 13" key="1">
    <citation type="submission" date="2023-03" db="EMBL/GenBank/DDBJ databases">
        <title>Complete genome sequence of Tepidibacter sp. SWIR-1, isolated from a deep-sea hydrothermal vent.</title>
        <authorList>
            <person name="Li X."/>
        </authorList>
    </citation>
    <scope>NUCLEOTIDE SEQUENCE [LARGE SCALE GENOMIC DNA]</scope>
    <source>
        <strain evidence="12 13">SWIR-1</strain>
    </source>
</reference>
<feature type="transmembrane region" description="Helical" evidence="9">
    <location>
        <begin position="92"/>
        <end position="112"/>
    </location>
</feature>
<keyword evidence="4 10" id="KW-1003">Cell membrane</keyword>
<organism evidence="12 13">
    <name type="scientific">Tepidibacter hydrothermalis</name>
    <dbReference type="NCBI Taxonomy" id="3036126"/>
    <lineage>
        <taxon>Bacteria</taxon>
        <taxon>Bacillati</taxon>
        <taxon>Bacillota</taxon>
        <taxon>Clostridia</taxon>
        <taxon>Peptostreptococcales</taxon>
        <taxon>Peptostreptococcaceae</taxon>
        <taxon>Tepidibacter</taxon>
    </lineage>
</organism>
<gene>
    <name evidence="12" type="primary">modB</name>
    <name evidence="12" type="ORF">P4S50_00690</name>
</gene>
<comment type="function">
    <text evidence="10">Part of the binding-protein-dependent transport system for molybdenum; probably responsible for the translocation of the substrate across the membrane.</text>
</comment>
<keyword evidence="3 9" id="KW-0813">Transport</keyword>
<evidence type="ECO:0000256" key="3">
    <source>
        <dbReference type="ARBA" id="ARBA00022448"/>
    </source>
</evidence>
<keyword evidence="13" id="KW-1185">Reference proteome</keyword>
<comment type="caution">
    <text evidence="10">Lacks conserved residue(s) required for the propagation of feature annotation.</text>
</comment>
<dbReference type="NCBIfam" id="TIGR01581">
    <property type="entry name" value="Mo_ABC_porter"/>
    <property type="match status" value="1"/>
</dbReference>
<dbReference type="Gene3D" id="1.10.3720.10">
    <property type="entry name" value="MetI-like"/>
    <property type="match status" value="1"/>
</dbReference>
<keyword evidence="8 9" id="KW-0472">Membrane</keyword>
<keyword evidence="5 10" id="KW-0500">Molybdenum</keyword>
<evidence type="ECO:0000256" key="1">
    <source>
        <dbReference type="ARBA" id="ARBA00004651"/>
    </source>
</evidence>
<dbReference type="PROSITE" id="PS50928">
    <property type="entry name" value="ABC_TM1"/>
    <property type="match status" value="1"/>
</dbReference>
<accession>A0ABY8ECI4</accession>
<evidence type="ECO:0000256" key="4">
    <source>
        <dbReference type="ARBA" id="ARBA00022475"/>
    </source>
</evidence>
<dbReference type="SUPFAM" id="SSF161098">
    <property type="entry name" value="MetI-like"/>
    <property type="match status" value="1"/>
</dbReference>
<dbReference type="PANTHER" id="PTHR30183:SF3">
    <property type="entry name" value="MOLYBDENUM TRANSPORT SYSTEM PERMEASE PROTEIN MODB"/>
    <property type="match status" value="1"/>
</dbReference>
<dbReference type="CDD" id="cd06261">
    <property type="entry name" value="TM_PBP2"/>
    <property type="match status" value="1"/>
</dbReference>
<comment type="similarity">
    <text evidence="2 10">Belongs to the binding-protein-dependent transport system permease family. CysTW subfamily.</text>
</comment>
<evidence type="ECO:0000256" key="8">
    <source>
        <dbReference type="ARBA" id="ARBA00023136"/>
    </source>
</evidence>
<feature type="transmembrane region" description="Helical" evidence="9">
    <location>
        <begin position="13"/>
        <end position="42"/>
    </location>
</feature>
<dbReference type="InterPro" id="IPR000515">
    <property type="entry name" value="MetI-like"/>
</dbReference>
<dbReference type="RefSeq" id="WP_277732589.1">
    <property type="nucleotide sequence ID" value="NZ_CP120733.1"/>
</dbReference>
<protein>
    <recommendedName>
        <fullName evidence="10">Molybdenum transport system permease</fullName>
    </recommendedName>
</protein>
<evidence type="ECO:0000313" key="13">
    <source>
        <dbReference type="Proteomes" id="UP001222800"/>
    </source>
</evidence>
<evidence type="ECO:0000259" key="11">
    <source>
        <dbReference type="PROSITE" id="PS50928"/>
    </source>
</evidence>
<keyword evidence="6 9" id="KW-0812">Transmembrane</keyword>
<feature type="domain" description="ABC transmembrane type-1" evidence="11">
    <location>
        <begin position="54"/>
        <end position="256"/>
    </location>
</feature>
<evidence type="ECO:0000313" key="12">
    <source>
        <dbReference type="EMBL" id="WFD10622.1"/>
    </source>
</evidence>
<evidence type="ECO:0000256" key="2">
    <source>
        <dbReference type="ARBA" id="ARBA00007069"/>
    </source>
</evidence>
<dbReference type="Proteomes" id="UP001222800">
    <property type="component" value="Chromosome"/>
</dbReference>
<dbReference type="NCBIfam" id="TIGR02141">
    <property type="entry name" value="modB_ABC"/>
    <property type="match status" value="1"/>
</dbReference>
<name>A0ABY8ECI4_9FIRM</name>
<proteinExistence type="inferred from homology"/>
<dbReference type="InterPro" id="IPR011867">
    <property type="entry name" value="ModB_ABC"/>
</dbReference>
<feature type="transmembrane region" description="Helical" evidence="9">
    <location>
        <begin position="132"/>
        <end position="150"/>
    </location>
</feature>
<sequence>MEYSLMKDKFIKLIVYTLFILCILFTSIPVISLFLSSGIGVISEIKNHVVINAFIISMKSTLTSLIIIIILGIPSAYIIARKKFRFKKYIETILEIPLVLPPSVAGLILLITFGKNGIIGKTLYQMDLKLSFTFWAVVISQVFVALPLFIKTAKNGIEKVDKDLELTAATLGDKPLQIFMNITLPLSYNSILTGVILAWARSLAEFGATIMFAGNLAGRTQTLPLAIYSAMEIDMNLSLAIASILVIISVTILVITKHISNRN</sequence>
<dbReference type="InterPro" id="IPR006469">
    <property type="entry name" value="NifC_ABC_porter"/>
</dbReference>
<comment type="subcellular location">
    <subcellularLocation>
        <location evidence="1 9">Cell membrane</location>
        <topology evidence="1 9">Multi-pass membrane protein</topology>
    </subcellularLocation>
</comment>
<evidence type="ECO:0000256" key="10">
    <source>
        <dbReference type="RuleBase" id="RU365097"/>
    </source>
</evidence>
<evidence type="ECO:0000256" key="5">
    <source>
        <dbReference type="ARBA" id="ARBA00022505"/>
    </source>
</evidence>
<keyword evidence="7 9" id="KW-1133">Transmembrane helix</keyword>
<feature type="transmembrane region" description="Helical" evidence="9">
    <location>
        <begin position="237"/>
        <end position="256"/>
    </location>
</feature>
<evidence type="ECO:0000256" key="7">
    <source>
        <dbReference type="ARBA" id="ARBA00022989"/>
    </source>
</evidence>
<dbReference type="Pfam" id="PF00528">
    <property type="entry name" value="BPD_transp_1"/>
    <property type="match status" value="1"/>
</dbReference>
<dbReference type="PANTHER" id="PTHR30183">
    <property type="entry name" value="MOLYBDENUM TRANSPORT SYSTEM PERMEASE PROTEIN MODB"/>
    <property type="match status" value="1"/>
</dbReference>
<dbReference type="InterPro" id="IPR035906">
    <property type="entry name" value="MetI-like_sf"/>
</dbReference>
<evidence type="ECO:0000256" key="6">
    <source>
        <dbReference type="ARBA" id="ARBA00022692"/>
    </source>
</evidence>